<dbReference type="STRING" id="32264.T1KX48"/>
<feature type="binding site" evidence="8">
    <location>
        <position position="100"/>
    </location>
    <ligand>
        <name>Ca(2+)</name>
        <dbReference type="ChEBI" id="CHEBI:29108"/>
    </ligand>
</feature>
<reference evidence="12" key="2">
    <citation type="submission" date="2015-06" db="UniProtKB">
        <authorList>
            <consortium name="EnsemblMetazoa"/>
        </authorList>
    </citation>
    <scope>IDENTIFICATION</scope>
</reference>
<dbReference type="PROSITE" id="PS00119">
    <property type="entry name" value="PA2_ASP"/>
    <property type="match status" value="1"/>
</dbReference>
<keyword evidence="5" id="KW-0865">Zymogen</keyword>
<dbReference type="CDD" id="cd00125">
    <property type="entry name" value="PLA2c"/>
    <property type="match status" value="1"/>
</dbReference>
<evidence type="ECO:0000313" key="13">
    <source>
        <dbReference type="Proteomes" id="UP000015104"/>
    </source>
</evidence>
<feature type="disulfide bond" evidence="9">
    <location>
        <begin position="121"/>
        <end position="163"/>
    </location>
</feature>
<dbReference type="SUPFAM" id="SSF48619">
    <property type="entry name" value="Phospholipase A2, PLA2"/>
    <property type="match status" value="1"/>
</dbReference>
<evidence type="ECO:0000256" key="10">
    <source>
        <dbReference type="RuleBase" id="RU361236"/>
    </source>
</evidence>
<dbReference type="EnsemblMetazoa" id="tetur25g01110.1">
    <property type="protein sequence ID" value="tetur25g01110.1"/>
    <property type="gene ID" value="tetur25g01110"/>
</dbReference>
<dbReference type="HOGENOM" id="CLU_1333464_0_0_1"/>
<evidence type="ECO:0000256" key="1">
    <source>
        <dbReference type="ARBA" id="ARBA00001604"/>
    </source>
</evidence>
<evidence type="ECO:0000259" key="11">
    <source>
        <dbReference type="SMART" id="SM00085"/>
    </source>
</evidence>
<dbReference type="GO" id="GO:0005509">
    <property type="term" value="F:calcium ion binding"/>
    <property type="evidence" value="ECO:0007669"/>
    <property type="project" value="InterPro"/>
</dbReference>
<keyword evidence="13" id="KW-1185">Reference proteome</keyword>
<keyword evidence="10" id="KW-0378">Hydrolase</keyword>
<dbReference type="AlphaFoldDB" id="T1KX48"/>
<accession>T1KX48</accession>
<evidence type="ECO:0000256" key="6">
    <source>
        <dbReference type="ARBA" id="ARBA00023157"/>
    </source>
</evidence>
<keyword evidence="10" id="KW-0443">Lipid metabolism</keyword>
<evidence type="ECO:0000313" key="12">
    <source>
        <dbReference type="EnsemblMetazoa" id="tetur25g01110.1"/>
    </source>
</evidence>
<dbReference type="InterPro" id="IPR036444">
    <property type="entry name" value="PLipase_A2_dom_sf"/>
</dbReference>
<dbReference type="Pfam" id="PF00068">
    <property type="entry name" value="Phospholip_A2_1"/>
    <property type="match status" value="1"/>
</dbReference>
<dbReference type="SMART" id="SM00085">
    <property type="entry name" value="PA2c"/>
    <property type="match status" value="1"/>
</dbReference>
<organism evidence="12 13">
    <name type="scientific">Tetranychus urticae</name>
    <name type="common">Two-spotted spider mite</name>
    <dbReference type="NCBI Taxonomy" id="32264"/>
    <lineage>
        <taxon>Eukaryota</taxon>
        <taxon>Metazoa</taxon>
        <taxon>Ecdysozoa</taxon>
        <taxon>Arthropoda</taxon>
        <taxon>Chelicerata</taxon>
        <taxon>Arachnida</taxon>
        <taxon>Acari</taxon>
        <taxon>Acariformes</taxon>
        <taxon>Trombidiformes</taxon>
        <taxon>Prostigmata</taxon>
        <taxon>Eleutherengona</taxon>
        <taxon>Raphignathae</taxon>
        <taxon>Tetranychoidea</taxon>
        <taxon>Tetranychidae</taxon>
        <taxon>Tetranychus</taxon>
    </lineage>
</organism>
<dbReference type="PROSITE" id="PS00118">
    <property type="entry name" value="PA2_HIS"/>
    <property type="match status" value="1"/>
</dbReference>
<feature type="binding site" evidence="8">
    <location>
        <position position="119"/>
    </location>
    <ligand>
        <name>Ca(2+)</name>
        <dbReference type="ChEBI" id="CHEBI:29108"/>
    </ligand>
</feature>
<dbReference type="InterPro" id="IPR016090">
    <property type="entry name" value="PLA2-like_dom"/>
</dbReference>
<dbReference type="Gene3D" id="1.20.90.10">
    <property type="entry name" value="Phospholipase A2 domain"/>
    <property type="match status" value="1"/>
</dbReference>
<feature type="binding site" evidence="8">
    <location>
        <position position="98"/>
    </location>
    <ligand>
        <name>Ca(2+)</name>
        <dbReference type="ChEBI" id="CHEBI:29108"/>
    </ligand>
</feature>
<dbReference type="GO" id="GO:0005576">
    <property type="term" value="C:extracellular region"/>
    <property type="evidence" value="ECO:0007669"/>
    <property type="project" value="UniProtKB-SubCell"/>
</dbReference>
<dbReference type="InterPro" id="IPR033112">
    <property type="entry name" value="PLA2_Asp_AS"/>
</dbReference>
<dbReference type="Proteomes" id="UP000015104">
    <property type="component" value="Unassembled WGS sequence"/>
</dbReference>
<proteinExistence type="inferred from homology"/>
<evidence type="ECO:0000256" key="7">
    <source>
        <dbReference type="PIRSR" id="PIRSR601211-1"/>
    </source>
</evidence>
<feature type="active site" evidence="7">
    <location>
        <position position="164"/>
    </location>
</feature>
<keyword evidence="8 10" id="KW-0106">Calcium</keyword>
<evidence type="ECO:0000256" key="2">
    <source>
        <dbReference type="ARBA" id="ARBA00004613"/>
    </source>
</evidence>
<keyword evidence="6 9" id="KW-1015">Disulfide bond</keyword>
<keyword evidence="4 10" id="KW-0964">Secreted</keyword>
<dbReference type="EC" id="3.1.1.4" evidence="10"/>
<dbReference type="EMBL" id="CAEY01000676">
    <property type="status" value="NOT_ANNOTATED_CDS"/>
    <property type="molecule type" value="Genomic_DNA"/>
</dbReference>
<feature type="domain" description="Phospholipase A2-like central" evidence="11">
    <location>
        <begin position="73"/>
        <end position="184"/>
    </location>
</feature>
<dbReference type="GO" id="GO:0006644">
    <property type="term" value="P:phospholipid metabolic process"/>
    <property type="evidence" value="ECO:0007669"/>
    <property type="project" value="InterPro"/>
</dbReference>
<dbReference type="PRINTS" id="PR00389">
    <property type="entry name" value="PHPHLIPASEA2"/>
</dbReference>
<sequence>MESSEAKVSPLQNSNTFLSINNSNTHQSVINTISYNDKKSINSDFLSATSSPNQNNNNDLISSVHRSLRVKRGLIQLASMIRCVSGCEPFQYKGYGCFCGLFGSGKPVDPIDKCCLKHDQCYAMAPCHQLLLYLMPYSWDCVAPALTDYEQSKDKCGFSLCECDRVFAECISKYPCPSSKAKCPYKPMVFMTDSSEDAFMKTQKLS</sequence>
<dbReference type="eggNOG" id="KOG4087">
    <property type="taxonomic scope" value="Eukaryota"/>
</dbReference>
<comment type="similarity">
    <text evidence="3">Belongs to the phospholipase A2 family. Group III subfamily.</text>
</comment>
<evidence type="ECO:0000256" key="3">
    <source>
        <dbReference type="ARBA" id="ARBA00009659"/>
    </source>
</evidence>
<comment type="subcellular location">
    <subcellularLocation>
        <location evidence="2 10">Secreted</location>
    </subcellularLocation>
</comment>
<comment type="cofactor">
    <cofactor evidence="8">
        <name>Ca(2+)</name>
        <dbReference type="ChEBI" id="CHEBI:29108"/>
    </cofactor>
    <text evidence="8">Binds 1 Ca(2+) ion per subunit.</text>
</comment>
<feature type="disulfide bond" evidence="9">
    <location>
        <begin position="114"/>
        <end position="170"/>
    </location>
</feature>
<dbReference type="GO" id="GO:0004623">
    <property type="term" value="F:phospholipase A2 activity"/>
    <property type="evidence" value="ECO:0007669"/>
    <property type="project" value="UniProtKB-EC"/>
</dbReference>
<reference evidence="13" key="1">
    <citation type="submission" date="2011-08" db="EMBL/GenBank/DDBJ databases">
        <authorList>
            <person name="Rombauts S."/>
        </authorList>
    </citation>
    <scope>NUCLEOTIDE SEQUENCE</scope>
    <source>
        <strain evidence="13">London</strain>
    </source>
</reference>
<dbReference type="GO" id="GO:0050482">
    <property type="term" value="P:arachidonate secretion"/>
    <property type="evidence" value="ECO:0007669"/>
    <property type="project" value="InterPro"/>
</dbReference>
<feature type="disulfide bond" evidence="9">
    <location>
        <begin position="99"/>
        <end position="115"/>
    </location>
</feature>
<dbReference type="GO" id="GO:0016042">
    <property type="term" value="P:lipid catabolic process"/>
    <property type="evidence" value="ECO:0007669"/>
    <property type="project" value="InterPro"/>
</dbReference>
<evidence type="ECO:0000256" key="4">
    <source>
        <dbReference type="ARBA" id="ARBA00022525"/>
    </source>
</evidence>
<dbReference type="PANTHER" id="PTHR11716:SF107">
    <property type="entry name" value="PHOSPHOLIPASE A2"/>
    <property type="match status" value="1"/>
</dbReference>
<dbReference type="InterPro" id="IPR001211">
    <property type="entry name" value="PLA2"/>
</dbReference>
<evidence type="ECO:0000256" key="9">
    <source>
        <dbReference type="PIRSR" id="PIRSR601211-3"/>
    </source>
</evidence>
<keyword evidence="8" id="KW-0479">Metal-binding</keyword>
<name>T1KX48_TETUR</name>
<dbReference type="InterPro" id="IPR033113">
    <property type="entry name" value="PLA2_histidine"/>
</dbReference>
<evidence type="ECO:0000256" key="5">
    <source>
        <dbReference type="ARBA" id="ARBA00023145"/>
    </source>
</evidence>
<evidence type="ECO:0000256" key="8">
    <source>
        <dbReference type="PIRSR" id="PIRSR601211-2"/>
    </source>
</evidence>
<feature type="active site" evidence="7">
    <location>
        <position position="118"/>
    </location>
</feature>
<comment type="catalytic activity">
    <reaction evidence="1 10">
        <text>a 1,2-diacyl-sn-glycero-3-phosphocholine + H2O = a 1-acyl-sn-glycero-3-phosphocholine + a fatty acid + H(+)</text>
        <dbReference type="Rhea" id="RHEA:15801"/>
        <dbReference type="ChEBI" id="CHEBI:15377"/>
        <dbReference type="ChEBI" id="CHEBI:15378"/>
        <dbReference type="ChEBI" id="CHEBI:28868"/>
        <dbReference type="ChEBI" id="CHEBI:57643"/>
        <dbReference type="ChEBI" id="CHEBI:58168"/>
        <dbReference type="EC" id="3.1.1.4"/>
    </reaction>
</comment>
<dbReference type="PANTHER" id="PTHR11716">
    <property type="entry name" value="PHOSPHOLIPASE A2 FAMILY MEMBER"/>
    <property type="match status" value="1"/>
</dbReference>
<protein>
    <recommendedName>
        <fullName evidence="10">Phospholipase A2</fullName>
        <ecNumber evidence="10">3.1.1.4</ecNumber>
    </recommendedName>
</protein>